<sequence length="549" mass="62089">MKKLLFVAIVTLLSGINLSQAQYNIENLKLTYGEEITDEKGTIVKIIGESNDKIYALGLKGKGYFLKIFTSKEMKLVSNKPIELPEVKDKEIEFEEIFMLNGKVFIIGSVYQSKEKIFKLVGVEFSEDGKLSKNMIPLFEAEVEKKSRRGDFYFKTSADETKLLAMHASLFGKEDAMKYDLKLFDSSLTTLFSNTEKVSFDDNKKDFEFTISDFDVNYRDDAFLVINESYRDSKKKEQVEKFQVFAFKKANGYKKEIIDINFKGKEIINCSMMSTNNDKVQLVGFYSSVRENGKANRELKGIFNATIDINSNINDNLKFNEFDYATKVKLLGERKAKKGKDVKPYYKIHTIIEKNDGGLIILSEERFIYVGQTQGIGPFGLTPITYYTNEIIVTCLKPDGSLEWSNVVAKDQNATATVASLGMFGAGGNGGFNVAIGVSFQLGVMGKGPEYLSAIPIYADGQLNIIFNDNKKNKGITDMDEIKTLGNYNNAVPTLFQFDNQGKITRKDPEEVIKNELVIRPGVYYRKSNKEFIIYASRKSQDKLGRMTL</sequence>
<protein>
    <submittedName>
        <fullName evidence="2">Uncharacterized protein</fullName>
    </submittedName>
</protein>
<evidence type="ECO:0000313" key="2">
    <source>
        <dbReference type="EMBL" id="NHM05365.1"/>
    </source>
</evidence>
<proteinExistence type="predicted"/>
<evidence type="ECO:0000313" key="3">
    <source>
        <dbReference type="Proteomes" id="UP000761423"/>
    </source>
</evidence>
<dbReference type="Proteomes" id="UP000761423">
    <property type="component" value="Unassembled WGS sequence"/>
</dbReference>
<dbReference type="EMBL" id="JAAJBV010000010">
    <property type="protein sequence ID" value="NHM05365.1"/>
    <property type="molecule type" value="Genomic_DNA"/>
</dbReference>
<accession>A0ABX0IJ87</accession>
<gene>
    <name evidence="2" type="ORF">G4L40_11675</name>
</gene>
<keyword evidence="1" id="KW-0732">Signal</keyword>
<reference evidence="2 3" key="1">
    <citation type="submission" date="2020-02" db="EMBL/GenBank/DDBJ databases">
        <authorList>
            <person name="Chen W.-M."/>
        </authorList>
    </citation>
    <scope>NUCLEOTIDE SEQUENCE [LARGE SCALE GENOMIC DNA]</scope>
    <source>
        <strain evidence="2 3">TWA-26</strain>
    </source>
</reference>
<comment type="caution">
    <text evidence="2">The sequence shown here is derived from an EMBL/GenBank/DDBJ whole genome shotgun (WGS) entry which is preliminary data.</text>
</comment>
<feature type="signal peptide" evidence="1">
    <location>
        <begin position="1"/>
        <end position="21"/>
    </location>
</feature>
<dbReference type="RefSeq" id="WP_166237385.1">
    <property type="nucleotide sequence ID" value="NZ_JAAJBV010000010.1"/>
</dbReference>
<keyword evidence="3" id="KW-1185">Reference proteome</keyword>
<feature type="chain" id="PRO_5047425427" evidence="1">
    <location>
        <begin position="22"/>
        <end position="549"/>
    </location>
</feature>
<name>A0ABX0IJ87_9FLAO</name>
<evidence type="ECO:0000256" key="1">
    <source>
        <dbReference type="SAM" id="SignalP"/>
    </source>
</evidence>
<organism evidence="2 3">
    <name type="scientific">Flavobacterium celericrescens</name>
    <dbReference type="NCBI Taxonomy" id="2709780"/>
    <lineage>
        <taxon>Bacteria</taxon>
        <taxon>Pseudomonadati</taxon>
        <taxon>Bacteroidota</taxon>
        <taxon>Flavobacteriia</taxon>
        <taxon>Flavobacteriales</taxon>
        <taxon>Flavobacteriaceae</taxon>
        <taxon>Flavobacterium</taxon>
    </lineage>
</organism>